<reference evidence="3" key="1">
    <citation type="journal article" date="2019" name="Int. J. Syst. Evol. Microbiol.">
        <title>The Global Catalogue of Microorganisms (GCM) 10K type strain sequencing project: providing services to taxonomists for standard genome sequencing and annotation.</title>
        <authorList>
            <consortium name="The Broad Institute Genomics Platform"/>
            <consortium name="The Broad Institute Genome Sequencing Center for Infectious Disease"/>
            <person name="Wu L."/>
            <person name="Ma J."/>
        </authorList>
    </citation>
    <scope>NUCLEOTIDE SEQUENCE [LARGE SCALE GENOMIC DNA]</scope>
    <source>
        <strain evidence="3">JCM 6242</strain>
    </source>
</reference>
<evidence type="ECO:0000313" key="2">
    <source>
        <dbReference type="EMBL" id="GAA2858599.1"/>
    </source>
</evidence>
<protein>
    <submittedName>
        <fullName evidence="2">Uncharacterized protein</fullName>
    </submittedName>
</protein>
<gene>
    <name evidence="2" type="ORF">GCM10010517_17050</name>
</gene>
<proteinExistence type="predicted"/>
<feature type="compositionally biased region" description="Acidic residues" evidence="1">
    <location>
        <begin position="61"/>
        <end position="83"/>
    </location>
</feature>
<feature type="region of interest" description="Disordered" evidence="1">
    <location>
        <begin position="61"/>
        <end position="85"/>
    </location>
</feature>
<evidence type="ECO:0000313" key="3">
    <source>
        <dbReference type="Proteomes" id="UP001500831"/>
    </source>
</evidence>
<organism evidence="2 3">
    <name type="scientific">Streptosporangium fragile</name>
    <dbReference type="NCBI Taxonomy" id="46186"/>
    <lineage>
        <taxon>Bacteria</taxon>
        <taxon>Bacillati</taxon>
        <taxon>Actinomycetota</taxon>
        <taxon>Actinomycetes</taxon>
        <taxon>Streptosporangiales</taxon>
        <taxon>Streptosporangiaceae</taxon>
        <taxon>Streptosporangium</taxon>
    </lineage>
</organism>
<sequence>MIGMSGETVLERPDEARIRDELEKLVVHDLHGPFGDEEEEFRERPTDRYILGRLAPDGEVIEPDLMDDAADTDGADVGEDEAEPSALTTTSLMPSALGCTVFVAGDTAEPEVTGHWARYRRVENPDDAAGGQVWSKMPGSGT</sequence>
<dbReference type="EMBL" id="BAAAVI010000009">
    <property type="protein sequence ID" value="GAA2858599.1"/>
    <property type="molecule type" value="Genomic_DNA"/>
</dbReference>
<dbReference type="Proteomes" id="UP001500831">
    <property type="component" value="Unassembled WGS sequence"/>
</dbReference>
<evidence type="ECO:0000256" key="1">
    <source>
        <dbReference type="SAM" id="MobiDB-lite"/>
    </source>
</evidence>
<comment type="caution">
    <text evidence="2">The sequence shown here is derived from an EMBL/GenBank/DDBJ whole genome shotgun (WGS) entry which is preliminary data.</text>
</comment>
<accession>A0ABP6I9E9</accession>
<feature type="region of interest" description="Disordered" evidence="1">
    <location>
        <begin position="118"/>
        <end position="142"/>
    </location>
</feature>
<name>A0ABP6I9E9_9ACTN</name>
<keyword evidence="3" id="KW-1185">Reference proteome</keyword>